<dbReference type="Pfam" id="PF08893">
    <property type="entry name" value="DUF1839"/>
    <property type="match status" value="1"/>
</dbReference>
<name>A0A3N7HYI8_9BURK</name>
<dbReference type="Proteomes" id="UP000267464">
    <property type="component" value="Unassembled WGS sequence"/>
</dbReference>
<reference evidence="1 2" key="1">
    <citation type="submission" date="2018-08" db="EMBL/GenBank/DDBJ databases">
        <authorList>
            <person name="Khan S.A."/>
            <person name="Jeon C.O."/>
            <person name="Chun B.H."/>
            <person name="Jeong S.E."/>
        </authorList>
    </citation>
    <scope>NUCLEOTIDE SEQUENCE [LARGE SCALE GENOMIC DNA]</scope>
    <source>
        <strain evidence="1 2">S-16</strain>
    </source>
</reference>
<organism evidence="1 2">
    <name type="scientific">Piscinibacter terrae</name>
    <dbReference type="NCBI Taxonomy" id="2496871"/>
    <lineage>
        <taxon>Bacteria</taxon>
        <taxon>Pseudomonadati</taxon>
        <taxon>Pseudomonadota</taxon>
        <taxon>Betaproteobacteria</taxon>
        <taxon>Burkholderiales</taxon>
        <taxon>Sphaerotilaceae</taxon>
        <taxon>Piscinibacter</taxon>
    </lineage>
</organism>
<keyword evidence="2" id="KW-1185">Reference proteome</keyword>
<proteinExistence type="predicted"/>
<dbReference type="AlphaFoldDB" id="A0A3N7HYI8"/>
<comment type="caution">
    <text evidence="1">The sequence shown here is derived from an EMBL/GenBank/DDBJ whole genome shotgun (WGS) entry which is preliminary data.</text>
</comment>
<dbReference type="InterPro" id="IPR014989">
    <property type="entry name" value="DUF1839"/>
</dbReference>
<reference evidence="1 2" key="2">
    <citation type="submission" date="2018-12" db="EMBL/GenBank/DDBJ databases">
        <title>Rhizobacter gummiphilus sp. nov., a rubber-degrading bacterium isolated from the soil of a botanical garden in Japan.</title>
        <authorList>
            <person name="Shunsuke S.S."/>
        </authorList>
    </citation>
    <scope>NUCLEOTIDE SEQUENCE [LARGE SCALE GENOMIC DNA]</scope>
    <source>
        <strain evidence="1 2">S-16</strain>
    </source>
</reference>
<evidence type="ECO:0000313" key="1">
    <source>
        <dbReference type="EMBL" id="RQP26171.1"/>
    </source>
</evidence>
<gene>
    <name evidence="1" type="ORF">DZC73_03805</name>
</gene>
<sequence>MSRVSVIQGLDAASYQRHALHAEDCIWVEKNCYVDLWIELLHALKLEPRACLGFTLAVDFEDDQWTFFKPSHDELRDLYGVDVQELTVWRPLIDHAVEQLGKGKWISTEADAFWLPDTAGTDYRHQHTKTTIVLNDIDVDAQRLGYFHNAGYFTLEGEDFIKTFRLDVAGDDAEFLPLFAELVRMDRAVDRGETVLWREARGLLRKHLSRRPATNPVARFAQRFERDLPGLQAAGLATYHKWAFAGIRQLGAAAELSAQHLEWLDASAFAPAIEAWRQIANDNKALILKAARAVNAKRPLDASATFASMADSWDRGMAALDQLAG</sequence>
<dbReference type="OrthoDB" id="4371620at2"/>
<evidence type="ECO:0000313" key="2">
    <source>
        <dbReference type="Proteomes" id="UP000267464"/>
    </source>
</evidence>
<dbReference type="RefSeq" id="WP_124538845.1">
    <property type="nucleotide sequence ID" value="NZ_QUSW01000001.1"/>
</dbReference>
<protein>
    <submittedName>
        <fullName evidence="1">DUF1839 family protein</fullName>
    </submittedName>
</protein>
<accession>A0A3N7HYI8</accession>
<dbReference type="EMBL" id="QUSW01000001">
    <property type="protein sequence ID" value="RQP26171.1"/>
    <property type="molecule type" value="Genomic_DNA"/>
</dbReference>